<dbReference type="RefSeq" id="WP_217893288.1">
    <property type="nucleotide sequence ID" value="NZ_JAHSTS010000002.1"/>
</dbReference>
<sequence length="179" mass="19138">MTSEPIPPPSTRPAKALSALLIVDAESLLARYPDPSLDPDNPTAIDAGFVLPLSGNATGKKSGNDSKVTLPMDIGDECHLRGRSISLIAEHSVVFYAMDIGDSAVLSTPKLVVKPGLTVPAPDPDNPTEPASHRADDHYWHCSATAKGSTPCRFDFMLVNQRCEVAGCFSWSVEVEIRP</sequence>
<evidence type="ECO:0000313" key="1">
    <source>
        <dbReference type="EMBL" id="MBV4459843.1"/>
    </source>
</evidence>
<dbReference type="EMBL" id="JAHSTS010000002">
    <property type="protein sequence ID" value="MBV4459843.1"/>
    <property type="molecule type" value="Genomic_DNA"/>
</dbReference>
<keyword evidence="2" id="KW-1185">Reference proteome</keyword>
<dbReference type="Proteomes" id="UP000765224">
    <property type="component" value="Unassembled WGS sequence"/>
</dbReference>
<protein>
    <submittedName>
        <fullName evidence="1">Inclusion body family protein</fullName>
    </submittedName>
</protein>
<dbReference type="InterPro" id="IPR021087">
    <property type="entry name" value="Uncharacterised_PixA/AidA"/>
</dbReference>
<organism evidence="1 2">
    <name type="scientific">Pseudomonas ekonensis</name>
    <dbReference type="NCBI Taxonomy" id="2842353"/>
    <lineage>
        <taxon>Bacteria</taxon>
        <taxon>Pseudomonadati</taxon>
        <taxon>Pseudomonadota</taxon>
        <taxon>Gammaproteobacteria</taxon>
        <taxon>Pseudomonadales</taxon>
        <taxon>Pseudomonadaceae</taxon>
        <taxon>Pseudomonas</taxon>
    </lineage>
</organism>
<evidence type="ECO:0000313" key="2">
    <source>
        <dbReference type="Proteomes" id="UP000765224"/>
    </source>
</evidence>
<comment type="caution">
    <text evidence="1">The sequence shown here is derived from an EMBL/GenBank/DDBJ whole genome shotgun (WGS) entry which is preliminary data.</text>
</comment>
<reference evidence="1 2" key="1">
    <citation type="submission" date="2021-06" db="EMBL/GenBank/DDBJ databases">
        <title>Updating the genus Pseudomonas: Description of 43 new species and partition of the Pseudomonas putida group.</title>
        <authorList>
            <person name="Girard L."/>
            <person name="Lood C."/>
            <person name="Vandamme P."/>
            <person name="Rokni-Zadeh H."/>
            <person name="Van Noort V."/>
            <person name="Hofte M."/>
            <person name="Lavigne R."/>
            <person name="De Mot R."/>
        </authorList>
    </citation>
    <scope>NUCLEOTIDE SEQUENCE [LARGE SCALE GENOMIC DNA]</scope>
    <source>
        <strain evidence="1 2">COR58</strain>
    </source>
</reference>
<accession>A0ABS6PH92</accession>
<gene>
    <name evidence="1" type="ORF">KVG96_17965</name>
</gene>
<proteinExistence type="predicted"/>
<name>A0ABS6PH92_9PSED</name>
<dbReference type="Pfam" id="PF12306">
    <property type="entry name" value="PixA"/>
    <property type="match status" value="1"/>
</dbReference>